<proteinExistence type="predicted"/>
<dbReference type="InterPro" id="IPR036465">
    <property type="entry name" value="vWFA_dom_sf"/>
</dbReference>
<dbReference type="Pfam" id="PF05762">
    <property type="entry name" value="VWA_CoxE"/>
    <property type="match status" value="1"/>
</dbReference>
<dbReference type="SMART" id="SM00327">
    <property type="entry name" value="VWA"/>
    <property type="match status" value="1"/>
</dbReference>
<dbReference type="PANTHER" id="PTHR39338:SF6">
    <property type="entry name" value="BLL5662 PROTEIN"/>
    <property type="match status" value="1"/>
</dbReference>
<dbReference type="Gene3D" id="3.40.50.410">
    <property type="entry name" value="von Willebrand factor, type A domain"/>
    <property type="match status" value="1"/>
</dbReference>
<evidence type="ECO:0000313" key="2">
    <source>
        <dbReference type="EMBL" id="HGH60301.1"/>
    </source>
</evidence>
<reference evidence="2" key="1">
    <citation type="journal article" date="2020" name="mSystems">
        <title>Genome- and Community-Level Interaction Insights into Carbon Utilization and Element Cycling Functions of Hydrothermarchaeota in Hydrothermal Sediment.</title>
        <authorList>
            <person name="Zhou Z."/>
            <person name="Liu Y."/>
            <person name="Xu W."/>
            <person name="Pan J."/>
            <person name="Luo Z.H."/>
            <person name="Li M."/>
        </authorList>
    </citation>
    <scope>NUCLEOTIDE SEQUENCE [LARGE SCALE GENOMIC DNA]</scope>
    <source>
        <strain evidence="2">SpSt-769</strain>
    </source>
</reference>
<name>A0A7C4AQS5_9BACT</name>
<protein>
    <submittedName>
        <fullName evidence="2">VWA domain-containing protein</fullName>
    </submittedName>
</protein>
<sequence length="383" mass="43264">MPANSLLHAIVSFAALLREHGFFVSIPDIISSLHAAGEVGVTNRDDFCAALRSAFVKHGEDIALFDHLFNQFWSLETIGIDQDASHRGAQEKGAADDGARETRFAFWAGDVVVSESQEVQAWNERPYCIYSPLETLKRQDLASIPVENDAQLARLIRSIIRPLAHYPRWQKRDASSGVSIDFRKMLRKNLQHGGEAYELPRQKPKLKVKKIAFLCDVSGSMNPYLRSMLSFIKEFQRINLRVDTYVFATRLHRVTELLKNVPFGRAMERIAATAQDWGGGTRIGECLSHFNAIREAGTAEASTLVVIYSDGWDRGDPRELNTQIARLRRRCYKLLWINPLLGGPGYEPTCRGMRTALPYIDFFLPGHNIRSLDRLAKTIHALL</sequence>
<dbReference type="PIRSF" id="PIRSF010256">
    <property type="entry name" value="CoxE_vWa"/>
    <property type="match status" value="1"/>
</dbReference>
<dbReference type="InterPro" id="IPR008912">
    <property type="entry name" value="Uncharacterised_CoxE"/>
</dbReference>
<comment type="caution">
    <text evidence="2">The sequence shown here is derived from an EMBL/GenBank/DDBJ whole genome shotgun (WGS) entry which is preliminary data.</text>
</comment>
<dbReference type="PANTHER" id="PTHR39338">
    <property type="entry name" value="BLL5662 PROTEIN-RELATED"/>
    <property type="match status" value="1"/>
</dbReference>
<dbReference type="InterPro" id="IPR011195">
    <property type="entry name" value="UCP010256"/>
</dbReference>
<gene>
    <name evidence="2" type="ORF">ENV54_03265</name>
</gene>
<dbReference type="InterPro" id="IPR002035">
    <property type="entry name" value="VWF_A"/>
</dbReference>
<dbReference type="EMBL" id="DTGT01000107">
    <property type="protein sequence ID" value="HGH60301.1"/>
    <property type="molecule type" value="Genomic_DNA"/>
</dbReference>
<feature type="domain" description="VWFA" evidence="1">
    <location>
        <begin position="208"/>
        <end position="373"/>
    </location>
</feature>
<organism evidence="2">
    <name type="scientific">Desulfomonile tiedjei</name>
    <dbReference type="NCBI Taxonomy" id="2358"/>
    <lineage>
        <taxon>Bacteria</taxon>
        <taxon>Pseudomonadati</taxon>
        <taxon>Thermodesulfobacteriota</taxon>
        <taxon>Desulfomonilia</taxon>
        <taxon>Desulfomonilales</taxon>
        <taxon>Desulfomonilaceae</taxon>
        <taxon>Desulfomonile</taxon>
    </lineage>
</organism>
<dbReference type="AlphaFoldDB" id="A0A7C4AQS5"/>
<accession>A0A7C4AQS5</accession>
<dbReference type="SUPFAM" id="SSF53300">
    <property type="entry name" value="vWA-like"/>
    <property type="match status" value="1"/>
</dbReference>
<evidence type="ECO:0000259" key="1">
    <source>
        <dbReference type="SMART" id="SM00327"/>
    </source>
</evidence>
<dbReference type="CDD" id="cd00198">
    <property type="entry name" value="vWFA"/>
    <property type="match status" value="1"/>
</dbReference>